<feature type="compositionally biased region" description="Polar residues" evidence="1">
    <location>
        <begin position="122"/>
        <end position="136"/>
    </location>
</feature>
<gene>
    <name evidence="3" type="ORF">Tci_021877</name>
</gene>
<proteinExistence type="predicted"/>
<dbReference type="Pfam" id="PF07727">
    <property type="entry name" value="RVT_2"/>
    <property type="match status" value="1"/>
</dbReference>
<reference evidence="3" key="1">
    <citation type="journal article" date="2019" name="Sci. Rep.">
        <title>Draft genome of Tanacetum cinerariifolium, the natural source of mosquito coil.</title>
        <authorList>
            <person name="Yamashiro T."/>
            <person name="Shiraishi A."/>
            <person name="Satake H."/>
            <person name="Nakayama K."/>
        </authorList>
    </citation>
    <scope>NUCLEOTIDE SEQUENCE</scope>
</reference>
<protein>
    <recommendedName>
        <fullName evidence="2">Reverse transcriptase Ty1/copia-type domain-containing protein</fullName>
    </recommendedName>
</protein>
<dbReference type="Gene3D" id="3.30.420.10">
    <property type="entry name" value="Ribonuclease H-like superfamily/Ribonuclease H"/>
    <property type="match status" value="1"/>
</dbReference>
<accession>A0A6L2KLR0</accession>
<evidence type="ECO:0000256" key="1">
    <source>
        <dbReference type="SAM" id="MobiDB-lite"/>
    </source>
</evidence>
<dbReference type="SUPFAM" id="SSF53098">
    <property type="entry name" value="Ribonuclease H-like"/>
    <property type="match status" value="1"/>
</dbReference>
<dbReference type="InterPro" id="IPR036397">
    <property type="entry name" value="RNaseH_sf"/>
</dbReference>
<dbReference type="InterPro" id="IPR012337">
    <property type="entry name" value="RNaseH-like_sf"/>
</dbReference>
<dbReference type="InterPro" id="IPR043502">
    <property type="entry name" value="DNA/RNA_pol_sf"/>
</dbReference>
<dbReference type="CDD" id="cd09272">
    <property type="entry name" value="RNase_HI_RT_Ty1"/>
    <property type="match status" value="1"/>
</dbReference>
<dbReference type="GO" id="GO:0003676">
    <property type="term" value="F:nucleic acid binding"/>
    <property type="evidence" value="ECO:0007669"/>
    <property type="project" value="InterPro"/>
</dbReference>
<organism evidence="3">
    <name type="scientific">Tanacetum cinerariifolium</name>
    <name type="common">Dalmatian daisy</name>
    <name type="synonym">Chrysanthemum cinerariifolium</name>
    <dbReference type="NCBI Taxonomy" id="118510"/>
    <lineage>
        <taxon>Eukaryota</taxon>
        <taxon>Viridiplantae</taxon>
        <taxon>Streptophyta</taxon>
        <taxon>Embryophyta</taxon>
        <taxon>Tracheophyta</taxon>
        <taxon>Spermatophyta</taxon>
        <taxon>Magnoliopsida</taxon>
        <taxon>eudicotyledons</taxon>
        <taxon>Gunneridae</taxon>
        <taxon>Pentapetalae</taxon>
        <taxon>asterids</taxon>
        <taxon>campanulids</taxon>
        <taxon>Asterales</taxon>
        <taxon>Asteraceae</taxon>
        <taxon>Asteroideae</taxon>
        <taxon>Anthemideae</taxon>
        <taxon>Anthemidinae</taxon>
        <taxon>Tanacetum</taxon>
    </lineage>
</organism>
<dbReference type="SUPFAM" id="SSF56672">
    <property type="entry name" value="DNA/RNA polymerases"/>
    <property type="match status" value="1"/>
</dbReference>
<dbReference type="PANTHER" id="PTHR11439:SF496">
    <property type="entry name" value="RNA-DIRECTED DNA POLYMERASE"/>
    <property type="match status" value="1"/>
</dbReference>
<dbReference type="InterPro" id="IPR013103">
    <property type="entry name" value="RVT_2"/>
</dbReference>
<sequence>MFQAKASNERLDVVKSLIPCKLNPGASICAFVVEMKGYLDRLESLNMVFDGELSINIILSSLPSYYNQFVLSYQMNRKKTSIMKLHSLLEIAEQRINKINVSSTSPAPVLIVGYNAKKRNTSHSNLKGNASQGKSNRGSKRKAESKIAPTSNLKEVGLKESRRLKHGELNLVMGNSKITPVTRIGKYELVLKSGLSHPRTPQLNSVAERRNRTQLDMVRSMMCRETLPICLWGYALETTAHILNLVPTKKVSKTPFKMWKGKRHSLGHIKSRVVRTSSRVSKTPQFYYGFHIKDDKISDSTLSELDEPANYKEAMAIPEAAKWKEAMKNEIQSMYENQMDVKTTFLNQNLTGDVFMAQPKGFENANEDESYIYVKVSGSVVVFLVLYVDDILLIGNNIPMLQSVKDRLGKCFAMKDLVDSAYILGIKIYRDRPDVSFALSMVSQHQQNPGEGHWTTIKNILKYLRNTKDKFLVCDGEEELRVTVLWKSSKQDRMADSTCQSKYIVTYEASKEAIWIKNFIGDLGVVPTVQDPIEIIYDNESAVALTKEPKDYRKSKHIEIKYHFVRSKVEEGHVIVKDIRSEDNLAAPFTKALAKSRHNEQARSIGLKDKIKF</sequence>
<feature type="domain" description="Reverse transcriptase Ty1/copia-type" evidence="2">
    <location>
        <begin position="367"/>
        <end position="431"/>
    </location>
</feature>
<dbReference type="AlphaFoldDB" id="A0A6L2KLR0"/>
<evidence type="ECO:0000259" key="2">
    <source>
        <dbReference type="Pfam" id="PF07727"/>
    </source>
</evidence>
<comment type="caution">
    <text evidence="3">The sequence shown here is derived from an EMBL/GenBank/DDBJ whole genome shotgun (WGS) entry which is preliminary data.</text>
</comment>
<dbReference type="PANTHER" id="PTHR11439">
    <property type="entry name" value="GAG-POL-RELATED RETROTRANSPOSON"/>
    <property type="match status" value="1"/>
</dbReference>
<evidence type="ECO:0000313" key="3">
    <source>
        <dbReference type="EMBL" id="GEU49899.1"/>
    </source>
</evidence>
<dbReference type="EMBL" id="BKCJ010002633">
    <property type="protein sequence ID" value="GEU49899.1"/>
    <property type="molecule type" value="Genomic_DNA"/>
</dbReference>
<name>A0A6L2KLR0_TANCI</name>
<feature type="region of interest" description="Disordered" evidence="1">
    <location>
        <begin position="120"/>
        <end position="149"/>
    </location>
</feature>